<name>A0A1H3LE02_9EURY</name>
<feature type="compositionally biased region" description="Polar residues" evidence="1">
    <location>
        <begin position="77"/>
        <end position="96"/>
    </location>
</feature>
<sequence length="108" mass="12479">METKRIAEVVENINYSYLLPAIQREFVWETSDIVDLFDSLLRDYPIGALLQWNLSAEEAQAQPKYRFVTHYIDEPNFPQSLTTPTHRNPPHNSENPLPSPVKLVLDGQ</sequence>
<dbReference type="PANTHER" id="PTHR37292:SF2">
    <property type="entry name" value="DUF262 DOMAIN-CONTAINING PROTEIN"/>
    <property type="match status" value="1"/>
</dbReference>
<protein>
    <recommendedName>
        <fullName evidence="2">GmrSD restriction endonucleases N-terminal domain-containing protein</fullName>
    </recommendedName>
</protein>
<dbReference type="Proteomes" id="UP000199079">
    <property type="component" value="Unassembled WGS sequence"/>
</dbReference>
<evidence type="ECO:0000256" key="1">
    <source>
        <dbReference type="SAM" id="MobiDB-lite"/>
    </source>
</evidence>
<dbReference type="AlphaFoldDB" id="A0A1H3LE02"/>
<feature type="region of interest" description="Disordered" evidence="1">
    <location>
        <begin position="76"/>
        <end position="108"/>
    </location>
</feature>
<dbReference type="RefSeq" id="WP_092733528.1">
    <property type="nucleotide sequence ID" value="NZ_FNPC01000007.1"/>
</dbReference>
<evidence type="ECO:0000313" key="4">
    <source>
        <dbReference type="Proteomes" id="UP000199079"/>
    </source>
</evidence>
<dbReference type="PANTHER" id="PTHR37292">
    <property type="entry name" value="VNG6097C"/>
    <property type="match status" value="1"/>
</dbReference>
<proteinExistence type="predicted"/>
<evidence type="ECO:0000259" key="2">
    <source>
        <dbReference type="Pfam" id="PF03235"/>
    </source>
</evidence>
<evidence type="ECO:0000313" key="3">
    <source>
        <dbReference type="EMBL" id="SDY62168.1"/>
    </source>
</evidence>
<feature type="domain" description="GmrSD restriction endonucleases N-terminal" evidence="2">
    <location>
        <begin position="6"/>
        <end position="108"/>
    </location>
</feature>
<dbReference type="Pfam" id="PF03235">
    <property type="entry name" value="GmrSD_N"/>
    <property type="match status" value="1"/>
</dbReference>
<accession>A0A1H3LE02</accession>
<reference evidence="4" key="1">
    <citation type="submission" date="2016-10" db="EMBL/GenBank/DDBJ databases">
        <authorList>
            <person name="Varghese N."/>
            <person name="Submissions S."/>
        </authorList>
    </citation>
    <scope>NUCLEOTIDE SEQUENCE [LARGE SCALE GENOMIC DNA]</scope>
    <source>
        <strain evidence="4">DC30,IBRC 10041,KCTC 4046</strain>
    </source>
</reference>
<gene>
    <name evidence="3" type="ORF">SAMN05216564_10728</name>
</gene>
<dbReference type="InterPro" id="IPR004919">
    <property type="entry name" value="GmrSD_N"/>
</dbReference>
<keyword evidence="4" id="KW-1185">Reference proteome</keyword>
<dbReference type="EMBL" id="FNPC01000007">
    <property type="protein sequence ID" value="SDY62168.1"/>
    <property type="molecule type" value="Genomic_DNA"/>
</dbReference>
<dbReference type="OrthoDB" id="240912at2157"/>
<organism evidence="3 4">
    <name type="scientific">Halopenitus persicus</name>
    <dbReference type="NCBI Taxonomy" id="1048396"/>
    <lineage>
        <taxon>Archaea</taxon>
        <taxon>Methanobacteriati</taxon>
        <taxon>Methanobacteriota</taxon>
        <taxon>Stenosarchaea group</taxon>
        <taxon>Halobacteria</taxon>
        <taxon>Halobacteriales</taxon>
        <taxon>Haloferacaceae</taxon>
        <taxon>Halopenitus</taxon>
    </lineage>
</organism>